<feature type="binding site" evidence="2">
    <location>
        <position position="76"/>
    </location>
    <ligand>
        <name>Mg(2+)</name>
        <dbReference type="ChEBI" id="CHEBI:18420"/>
        <label>2</label>
    </ligand>
</feature>
<feature type="domain" description="PurM-like N-terminal" evidence="3">
    <location>
        <begin position="30"/>
        <end position="142"/>
    </location>
</feature>
<feature type="binding site" evidence="2">
    <location>
        <position position="150"/>
    </location>
    <ligand>
        <name>ATP</name>
        <dbReference type="ChEBI" id="CHEBI:30616"/>
    </ligand>
</feature>
<keyword evidence="2 5" id="KW-0418">Kinase</keyword>
<dbReference type="Gene3D" id="3.30.1330.10">
    <property type="entry name" value="PurM-like, N-terminal domain"/>
    <property type="match status" value="1"/>
</dbReference>
<feature type="binding site" evidence="2">
    <location>
        <position position="124"/>
    </location>
    <ligand>
        <name>Mg(2+)</name>
        <dbReference type="ChEBI" id="CHEBI:18420"/>
        <label>1</label>
    </ligand>
</feature>
<feature type="binding site" evidence="2">
    <location>
        <position position="218"/>
    </location>
    <ligand>
        <name>ATP</name>
        <dbReference type="ChEBI" id="CHEBI:30616"/>
    </ligand>
</feature>
<comment type="function">
    <text evidence="2">Catalyzes the ATP-dependent phosphorylation of thiamine-monophosphate (TMP) to form thiamine-pyrophosphate (TPP), the active form of vitamin B1.</text>
</comment>
<proteinExistence type="inferred from homology"/>
<comment type="caution">
    <text evidence="5">The sequence shown here is derived from an EMBL/GenBank/DDBJ whole genome shotgun (WGS) entry which is preliminary data.</text>
</comment>
<evidence type="ECO:0000313" key="5">
    <source>
        <dbReference type="EMBL" id="MBR9970592.1"/>
    </source>
</evidence>
<dbReference type="InterPro" id="IPR006283">
    <property type="entry name" value="ThiL-like"/>
</dbReference>
<accession>A0ABS5I833</accession>
<dbReference type="InterPro" id="IPR010918">
    <property type="entry name" value="PurM-like_C_dom"/>
</dbReference>
<dbReference type="InterPro" id="IPR036676">
    <property type="entry name" value="PurM-like_C_sf"/>
</dbReference>
<comment type="catalytic activity">
    <reaction evidence="2">
        <text>thiamine phosphate + ATP = thiamine diphosphate + ADP</text>
        <dbReference type="Rhea" id="RHEA:15913"/>
        <dbReference type="ChEBI" id="CHEBI:30616"/>
        <dbReference type="ChEBI" id="CHEBI:37575"/>
        <dbReference type="ChEBI" id="CHEBI:58937"/>
        <dbReference type="ChEBI" id="CHEBI:456216"/>
        <dbReference type="EC" id="2.7.4.16"/>
    </reaction>
</comment>
<gene>
    <name evidence="2 5" type="primary">thiL</name>
    <name evidence="5" type="ORF">KEC16_02560</name>
</gene>
<evidence type="ECO:0000313" key="6">
    <source>
        <dbReference type="Proteomes" id="UP000680714"/>
    </source>
</evidence>
<dbReference type="CDD" id="cd02194">
    <property type="entry name" value="ThiL"/>
    <property type="match status" value="1"/>
</dbReference>
<feature type="binding site" evidence="2">
    <location>
        <position position="76"/>
    </location>
    <ligand>
        <name>Mg(2+)</name>
        <dbReference type="ChEBI" id="CHEBI:18420"/>
        <label>4</label>
    </ligand>
</feature>
<keyword evidence="2" id="KW-0460">Magnesium</keyword>
<dbReference type="RefSeq" id="WP_211546077.1">
    <property type="nucleotide sequence ID" value="NZ_JAGTUF010000001.1"/>
</dbReference>
<dbReference type="PANTHER" id="PTHR30270:SF0">
    <property type="entry name" value="THIAMINE-MONOPHOSPHATE KINASE"/>
    <property type="match status" value="1"/>
</dbReference>
<protein>
    <recommendedName>
        <fullName evidence="2">Thiamine-monophosphate kinase</fullName>
        <shortName evidence="2">TMP kinase</shortName>
        <shortName evidence="2">Thiamine-phosphate kinase</shortName>
        <ecNumber evidence="2">2.7.4.16</ecNumber>
    </recommendedName>
</protein>
<dbReference type="GO" id="GO:0009030">
    <property type="term" value="F:thiamine-phosphate kinase activity"/>
    <property type="evidence" value="ECO:0007669"/>
    <property type="project" value="UniProtKB-EC"/>
</dbReference>
<dbReference type="Gene3D" id="3.90.650.10">
    <property type="entry name" value="PurM-like C-terminal domain"/>
    <property type="match status" value="1"/>
</dbReference>
<dbReference type="PIRSF" id="PIRSF005303">
    <property type="entry name" value="Thiam_monoph_kin"/>
    <property type="match status" value="1"/>
</dbReference>
<feature type="binding site" evidence="2">
    <location>
        <position position="268"/>
    </location>
    <ligand>
        <name>substrate</name>
    </ligand>
</feature>
<feature type="binding site" evidence="2">
    <location>
        <position position="46"/>
    </location>
    <ligand>
        <name>Mg(2+)</name>
        <dbReference type="ChEBI" id="CHEBI:18420"/>
        <label>4</label>
    </ligand>
</feature>
<comment type="caution">
    <text evidence="2">Lacks conserved residue(s) required for the propagation of feature annotation.</text>
</comment>
<keyword evidence="1 2" id="KW-0784">Thiamine biosynthesis</keyword>
<reference evidence="5 6" key="1">
    <citation type="submission" date="2021-04" db="EMBL/GenBank/DDBJ databases">
        <title>Magnetospirillum sulfuroxidans sp. nov., a facultative chemolithoautotrophic sulfur-oxidizing alphaproteobacterium isolated from freshwater sediment and proposals for Paramagetospirillum gen. nov., and Magnetospirillaceae fam. nov.</title>
        <authorList>
            <person name="Koziaeva V."/>
            <person name="Geelhoed J.S."/>
            <person name="Sorokin D.Y."/>
            <person name="Grouzdev D.S."/>
        </authorList>
    </citation>
    <scope>NUCLEOTIDE SEQUENCE [LARGE SCALE GENOMIC DNA]</scope>
    <source>
        <strain evidence="5 6">J10</strain>
    </source>
</reference>
<feature type="binding site" evidence="2">
    <location>
        <position position="219"/>
    </location>
    <ligand>
        <name>Mg(2+)</name>
        <dbReference type="ChEBI" id="CHEBI:18420"/>
        <label>5</label>
    </ligand>
</feature>
<keyword evidence="2 5" id="KW-0808">Transferase</keyword>
<dbReference type="NCBIfam" id="TIGR01379">
    <property type="entry name" value="thiL"/>
    <property type="match status" value="1"/>
</dbReference>
<keyword evidence="6" id="KW-1185">Reference proteome</keyword>
<evidence type="ECO:0000256" key="2">
    <source>
        <dbReference type="HAMAP-Rule" id="MF_02128"/>
    </source>
</evidence>
<name>A0ABS5I833_9PROT</name>
<keyword evidence="2" id="KW-0547">Nucleotide-binding</keyword>
<dbReference type="Proteomes" id="UP000680714">
    <property type="component" value="Unassembled WGS sequence"/>
</dbReference>
<keyword evidence="2" id="KW-0479">Metal-binding</keyword>
<evidence type="ECO:0000259" key="3">
    <source>
        <dbReference type="Pfam" id="PF00586"/>
    </source>
</evidence>
<dbReference type="Pfam" id="PF00586">
    <property type="entry name" value="AIRS"/>
    <property type="match status" value="1"/>
</dbReference>
<evidence type="ECO:0000256" key="1">
    <source>
        <dbReference type="ARBA" id="ARBA00022977"/>
    </source>
</evidence>
<dbReference type="HAMAP" id="MF_02128">
    <property type="entry name" value="TMP_kinase"/>
    <property type="match status" value="1"/>
</dbReference>
<feature type="domain" description="PurM-like C-terminal" evidence="4">
    <location>
        <begin position="154"/>
        <end position="310"/>
    </location>
</feature>
<dbReference type="InterPro" id="IPR036921">
    <property type="entry name" value="PurM-like_N_sf"/>
</dbReference>
<feature type="binding site" evidence="2">
    <location>
        <position position="216"/>
    </location>
    <ligand>
        <name>Mg(2+)</name>
        <dbReference type="ChEBI" id="CHEBI:18420"/>
        <label>3</label>
    </ligand>
</feature>
<dbReference type="SUPFAM" id="SSF55326">
    <property type="entry name" value="PurM N-terminal domain-like"/>
    <property type="match status" value="1"/>
</dbReference>
<sequence length="334" mass="34941">MSGAPDEFDLIAQLFAPLSASYPGAFNLTDDAALMDVPPGRQVVLTMDAMVAGVHFFADDPADLIARKLVRVNLSDLAAKGAVPFAVMLAAAFPQGIEAEWLRAFADGLGQDVAEFSIALIGGDTVSTPGPLTLSLTAFGHVPTGRALLRSGARAGDLIWLSGSLGDSALGLRARQGQLTDLNPLHRDFLIHRYLLPQPRVALGPALIGVASAGMDISDGLVQDLGHLARQSGLAAEIRLADLPLSVAARTATENNNSWLACILGGGDDYEIAFTADPAQTQRIRQLADDSGVALSAIGQMTAGQGVAVMDRQGKAMEVAQRGWRHFSNAGEQP</sequence>
<feature type="binding site" evidence="2">
    <location>
        <position position="31"/>
    </location>
    <ligand>
        <name>Mg(2+)</name>
        <dbReference type="ChEBI" id="CHEBI:18420"/>
        <label>3</label>
    </ligand>
</feature>
<feature type="binding site" evidence="2">
    <location>
        <position position="48"/>
    </location>
    <ligand>
        <name>Mg(2+)</name>
        <dbReference type="ChEBI" id="CHEBI:18420"/>
        <label>1</label>
    </ligand>
</feature>
<dbReference type="EMBL" id="JAGTUF010000001">
    <property type="protein sequence ID" value="MBR9970592.1"/>
    <property type="molecule type" value="Genomic_DNA"/>
</dbReference>
<dbReference type="EC" id="2.7.4.16" evidence="2"/>
<dbReference type="SUPFAM" id="SSF56042">
    <property type="entry name" value="PurM C-terminal domain-like"/>
    <property type="match status" value="1"/>
</dbReference>
<comment type="miscellaneous">
    <text evidence="2">Reaction mechanism of ThiL seems to utilize a direct, inline transfer of the gamma-phosphate of ATP to TMP rather than a phosphorylated enzyme intermediate.</text>
</comment>
<comment type="pathway">
    <text evidence="2">Cofactor biosynthesis; thiamine diphosphate biosynthesis; thiamine diphosphate from thiamine phosphate: step 1/1.</text>
</comment>
<feature type="binding site" evidence="2">
    <location>
        <begin position="123"/>
        <end position="124"/>
    </location>
    <ligand>
        <name>ATP</name>
        <dbReference type="ChEBI" id="CHEBI:30616"/>
    </ligand>
</feature>
<feature type="binding site" evidence="2">
    <location>
        <position position="55"/>
    </location>
    <ligand>
        <name>substrate</name>
    </ligand>
</feature>
<feature type="binding site" evidence="2">
    <location>
        <position position="324"/>
    </location>
    <ligand>
        <name>substrate</name>
    </ligand>
</feature>
<feature type="binding site" evidence="2">
    <location>
        <position position="31"/>
    </location>
    <ligand>
        <name>Mg(2+)</name>
        <dbReference type="ChEBI" id="CHEBI:18420"/>
        <label>4</label>
    </ligand>
</feature>
<dbReference type="Pfam" id="PF02769">
    <property type="entry name" value="AIRS_C"/>
    <property type="match status" value="1"/>
</dbReference>
<feature type="binding site" evidence="2">
    <location>
        <position position="48"/>
    </location>
    <ligand>
        <name>Mg(2+)</name>
        <dbReference type="ChEBI" id="CHEBI:18420"/>
        <label>2</label>
    </ligand>
</feature>
<dbReference type="InterPro" id="IPR016188">
    <property type="entry name" value="PurM-like_N"/>
</dbReference>
<keyword evidence="2" id="KW-0067">ATP-binding</keyword>
<evidence type="ECO:0000259" key="4">
    <source>
        <dbReference type="Pfam" id="PF02769"/>
    </source>
</evidence>
<organism evidence="5 6">
    <name type="scientific">Magnetospirillum sulfuroxidans</name>
    <dbReference type="NCBI Taxonomy" id="611300"/>
    <lineage>
        <taxon>Bacteria</taxon>
        <taxon>Pseudomonadati</taxon>
        <taxon>Pseudomonadota</taxon>
        <taxon>Alphaproteobacteria</taxon>
        <taxon>Rhodospirillales</taxon>
        <taxon>Rhodospirillaceae</taxon>
        <taxon>Magnetospirillum</taxon>
    </lineage>
</organism>
<dbReference type="PANTHER" id="PTHR30270">
    <property type="entry name" value="THIAMINE-MONOPHOSPHATE KINASE"/>
    <property type="match status" value="1"/>
</dbReference>
<comment type="similarity">
    <text evidence="2">Belongs to the thiamine-monophosphate kinase family.</text>
</comment>
<feature type="binding site" evidence="2">
    <location>
        <position position="76"/>
    </location>
    <ligand>
        <name>Mg(2+)</name>
        <dbReference type="ChEBI" id="CHEBI:18420"/>
        <label>3</label>
    </ligand>
</feature>